<dbReference type="Proteomes" id="UP000054560">
    <property type="component" value="Unassembled WGS sequence"/>
</dbReference>
<proteinExistence type="predicted"/>
<reference evidence="1 2" key="1">
    <citation type="submission" date="2011-02" db="EMBL/GenBank/DDBJ databases">
        <title>The Genome Sequence of Sphaeroforma arctica JP610.</title>
        <authorList>
            <consortium name="The Broad Institute Genome Sequencing Platform"/>
            <person name="Russ C."/>
            <person name="Cuomo C."/>
            <person name="Young S.K."/>
            <person name="Zeng Q."/>
            <person name="Gargeya S."/>
            <person name="Alvarado L."/>
            <person name="Berlin A."/>
            <person name="Chapman S.B."/>
            <person name="Chen Z."/>
            <person name="Freedman E."/>
            <person name="Gellesch M."/>
            <person name="Goldberg J."/>
            <person name="Griggs A."/>
            <person name="Gujja S."/>
            <person name="Heilman E."/>
            <person name="Heiman D."/>
            <person name="Howarth C."/>
            <person name="Mehta T."/>
            <person name="Neiman D."/>
            <person name="Pearson M."/>
            <person name="Roberts A."/>
            <person name="Saif S."/>
            <person name="Shea T."/>
            <person name="Shenoy N."/>
            <person name="Sisk P."/>
            <person name="Stolte C."/>
            <person name="Sykes S."/>
            <person name="White J."/>
            <person name="Yandava C."/>
            <person name="Burger G."/>
            <person name="Gray M.W."/>
            <person name="Holland P.W.H."/>
            <person name="King N."/>
            <person name="Lang F.B.F."/>
            <person name="Roger A.J."/>
            <person name="Ruiz-Trillo I."/>
            <person name="Haas B."/>
            <person name="Nusbaum C."/>
            <person name="Birren B."/>
        </authorList>
    </citation>
    <scope>NUCLEOTIDE SEQUENCE [LARGE SCALE GENOMIC DNA]</scope>
    <source>
        <strain evidence="1 2">JP610</strain>
    </source>
</reference>
<evidence type="ECO:0000313" key="2">
    <source>
        <dbReference type="Proteomes" id="UP000054560"/>
    </source>
</evidence>
<dbReference type="RefSeq" id="XP_014145156.1">
    <property type="nucleotide sequence ID" value="XM_014289681.1"/>
</dbReference>
<keyword evidence="2" id="KW-1185">Reference proteome</keyword>
<dbReference type="AlphaFoldDB" id="A0A0L0F3S5"/>
<name>A0A0L0F3S5_9EUKA</name>
<protein>
    <submittedName>
        <fullName evidence="1">Uncharacterized protein</fullName>
    </submittedName>
</protein>
<feature type="non-terminal residue" evidence="1">
    <location>
        <position position="1"/>
    </location>
</feature>
<dbReference type="GeneID" id="25916714"/>
<organism evidence="1 2">
    <name type="scientific">Sphaeroforma arctica JP610</name>
    <dbReference type="NCBI Taxonomy" id="667725"/>
    <lineage>
        <taxon>Eukaryota</taxon>
        <taxon>Ichthyosporea</taxon>
        <taxon>Ichthyophonida</taxon>
        <taxon>Sphaeroforma</taxon>
    </lineage>
</organism>
<dbReference type="EMBL" id="KQ249178">
    <property type="protein sequence ID" value="KNC71254.1"/>
    <property type="molecule type" value="Genomic_DNA"/>
</dbReference>
<feature type="non-terminal residue" evidence="1">
    <location>
        <position position="74"/>
    </location>
</feature>
<gene>
    <name evidence="1" type="ORF">SARC_16210</name>
</gene>
<accession>A0A0L0F3S5</accession>
<sequence>VLDSEKASTWLPLEPYLVIGDRSTPNAPDRTTLPPSDPPSQLFYGVAFYFMENIDDDLYTPDIKDLVRLIKFGG</sequence>
<evidence type="ECO:0000313" key="1">
    <source>
        <dbReference type="EMBL" id="KNC71254.1"/>
    </source>
</evidence>